<dbReference type="InterPro" id="IPR000560">
    <property type="entry name" value="His_Pase_clade-2"/>
</dbReference>
<dbReference type="InterPro" id="IPR050645">
    <property type="entry name" value="Histidine_acid_phosphatase"/>
</dbReference>
<dbReference type="PANTHER" id="PTHR11567">
    <property type="entry name" value="ACID PHOSPHATASE-RELATED"/>
    <property type="match status" value="1"/>
</dbReference>
<evidence type="ECO:0000256" key="2">
    <source>
        <dbReference type="ARBA" id="ARBA00022801"/>
    </source>
</evidence>
<dbReference type="SUPFAM" id="SSF53254">
    <property type="entry name" value="Phosphoglycerate mutase-like"/>
    <property type="match status" value="1"/>
</dbReference>
<dbReference type="PANTHER" id="PTHR11567:SF110">
    <property type="entry name" value="2-PHOSPHOXYLOSE PHOSPHATASE 1"/>
    <property type="match status" value="1"/>
</dbReference>
<organism evidence="4 5">
    <name type="scientific">Bryocella elongata</name>
    <dbReference type="NCBI Taxonomy" id="863522"/>
    <lineage>
        <taxon>Bacteria</taxon>
        <taxon>Pseudomonadati</taxon>
        <taxon>Acidobacteriota</taxon>
        <taxon>Terriglobia</taxon>
        <taxon>Terriglobales</taxon>
        <taxon>Acidobacteriaceae</taxon>
        <taxon>Bryocella</taxon>
    </lineage>
</organism>
<comment type="similarity">
    <text evidence="1">Belongs to the histidine acid phosphatase family.</text>
</comment>
<dbReference type="Pfam" id="PF00328">
    <property type="entry name" value="His_Phos_2"/>
    <property type="match status" value="1"/>
</dbReference>
<accession>A0A1H6CGG1</accession>
<evidence type="ECO:0000313" key="5">
    <source>
        <dbReference type="Proteomes" id="UP000236728"/>
    </source>
</evidence>
<proteinExistence type="inferred from homology"/>
<dbReference type="PROSITE" id="PS00778">
    <property type="entry name" value="HIS_ACID_PHOSPHAT_2"/>
    <property type="match status" value="1"/>
</dbReference>
<name>A0A1H6CGG1_9BACT</name>
<dbReference type="GO" id="GO:0030288">
    <property type="term" value="C:outer membrane-bounded periplasmic space"/>
    <property type="evidence" value="ECO:0007669"/>
    <property type="project" value="TreeGrafter"/>
</dbReference>
<dbReference type="CDD" id="cd07061">
    <property type="entry name" value="HP_HAP_like"/>
    <property type="match status" value="1"/>
</dbReference>
<dbReference type="RefSeq" id="WP_103935365.1">
    <property type="nucleotide sequence ID" value="NZ_FNVA01000011.1"/>
</dbReference>
<evidence type="ECO:0000313" key="4">
    <source>
        <dbReference type="EMBL" id="SEG72100.1"/>
    </source>
</evidence>
<dbReference type="OrthoDB" id="395886at2"/>
<dbReference type="AlphaFoldDB" id="A0A1H6CGG1"/>
<protein>
    <submittedName>
        <fullName evidence="4">4-phytase / acid phosphatase</fullName>
    </submittedName>
</protein>
<evidence type="ECO:0000256" key="1">
    <source>
        <dbReference type="ARBA" id="ARBA00005375"/>
    </source>
</evidence>
<dbReference type="EMBL" id="FNVA01000011">
    <property type="protein sequence ID" value="SEG72100.1"/>
    <property type="molecule type" value="Genomic_DNA"/>
</dbReference>
<dbReference type="InterPro" id="IPR029033">
    <property type="entry name" value="His_PPase_superfam"/>
</dbReference>
<dbReference type="InterPro" id="IPR033379">
    <property type="entry name" value="Acid_Pase_AS"/>
</dbReference>
<evidence type="ECO:0000256" key="3">
    <source>
        <dbReference type="SAM" id="SignalP"/>
    </source>
</evidence>
<reference evidence="4 5" key="1">
    <citation type="submission" date="2016-10" db="EMBL/GenBank/DDBJ databases">
        <authorList>
            <person name="de Groot N.N."/>
        </authorList>
    </citation>
    <scope>NUCLEOTIDE SEQUENCE [LARGE SCALE GENOMIC DNA]</scope>
    <source>
        <strain evidence="4 5">DSM 22489</strain>
    </source>
</reference>
<sequence>MRHLFHFFCAALLFPFGSMAAQSPAPAADASHADQEQLVYTVMVERHGVRSPTGKSSQYDRFAASPWPTWDVQPGYLTAHGYELMKLFGAYDREHLASQGLLQPHGCDDSAHVTVHADSDQRTRETAKALVEGMFPGCNLQVKALEEGTNDPLFHLPGAAITPEQAALGAAAVLGRIGNDPGAVATAYHAELAALDRVLSGCGASNAEGKRTSIFEVPAAVSAGNGDHIADVRGPLNTASTLSEILLLEYTEGRPSKDVGWGCVDGAKLRELIGLHTAASDIALKTEAVAVPQSAALLRSVALSLRQAADGRGVRGAEGRPSDKLLLLVGHDTNLTNIAGALHLNWLLDGRRDDTPPGSALVFELRRKKGSSQLSVRTYFTAQTLEQMREASALSETKPPARVPVFVPGCSRTDGSCDANAMSQLLLHVAESR</sequence>
<dbReference type="Gene3D" id="3.40.50.1240">
    <property type="entry name" value="Phosphoglycerate mutase-like"/>
    <property type="match status" value="2"/>
</dbReference>
<gene>
    <name evidence="4" type="ORF">SAMN05421819_4534</name>
</gene>
<keyword evidence="3" id="KW-0732">Signal</keyword>
<feature type="chain" id="PRO_5009294822" evidence="3">
    <location>
        <begin position="21"/>
        <end position="433"/>
    </location>
</feature>
<feature type="signal peptide" evidence="3">
    <location>
        <begin position="1"/>
        <end position="20"/>
    </location>
</feature>
<keyword evidence="2" id="KW-0378">Hydrolase</keyword>
<dbReference type="Proteomes" id="UP000236728">
    <property type="component" value="Unassembled WGS sequence"/>
</dbReference>
<dbReference type="GO" id="GO:0050308">
    <property type="term" value="F:sugar-phosphatase activity"/>
    <property type="evidence" value="ECO:0007669"/>
    <property type="project" value="TreeGrafter"/>
</dbReference>
<keyword evidence="5" id="KW-1185">Reference proteome</keyword>